<dbReference type="AlphaFoldDB" id="A0A916BBM6"/>
<comment type="caution">
    <text evidence="1">The sequence shown here is derived from an EMBL/GenBank/DDBJ whole genome shotgun (WGS) entry which is preliminary data.</text>
</comment>
<proteinExistence type="predicted"/>
<accession>A0A916BBM6</accession>
<name>A0A916BBM6_9PROT</name>
<evidence type="ECO:0000313" key="2">
    <source>
        <dbReference type="Proteomes" id="UP000675882"/>
    </source>
</evidence>
<dbReference type="EMBL" id="CAJNBL010000007">
    <property type="protein sequence ID" value="CAE6702084.1"/>
    <property type="molecule type" value="Genomic_DNA"/>
</dbReference>
<evidence type="ECO:0000313" key="1">
    <source>
        <dbReference type="EMBL" id="CAE6702084.1"/>
    </source>
</evidence>
<gene>
    <name evidence="1" type="ORF">NTGZN8_150096</name>
</gene>
<keyword evidence="2" id="KW-1185">Reference proteome</keyword>
<reference evidence="1" key="1">
    <citation type="submission" date="2021-02" db="EMBL/GenBank/DDBJ databases">
        <authorList>
            <person name="Han P."/>
        </authorList>
    </citation>
    <scope>NUCLEOTIDE SEQUENCE</scope>
    <source>
        <strain evidence="1">Candidatus Nitrotoga sp. ZN8</strain>
    </source>
</reference>
<protein>
    <submittedName>
        <fullName evidence="1">Uncharacterized protein</fullName>
    </submittedName>
</protein>
<sequence length="91" mass="10354">MNAVNALLMHRAVINEFVLDNVTLSGTDWVVTMPTKRYSVPIQDPNNSNHDGHHALPPFTSTFWENGAKHKYETCISGEVNQKYESCHYAY</sequence>
<dbReference type="Proteomes" id="UP000675882">
    <property type="component" value="Unassembled WGS sequence"/>
</dbReference>
<organism evidence="1 2">
    <name type="scientific">Candidatus Nitrotoga fabula</name>
    <dbReference type="NCBI Taxonomy" id="2182327"/>
    <lineage>
        <taxon>Bacteria</taxon>
        <taxon>Pseudomonadati</taxon>
        <taxon>Pseudomonadota</taxon>
        <taxon>Betaproteobacteria</taxon>
        <taxon>Nitrosomonadales</taxon>
        <taxon>Gallionellaceae</taxon>
        <taxon>Candidatus Nitrotoga</taxon>
    </lineage>
</organism>